<evidence type="ECO:0000313" key="2">
    <source>
        <dbReference type="Proteomes" id="UP000250572"/>
    </source>
</evidence>
<comment type="caution">
    <text evidence="1">The sequence shown here is derived from an EMBL/GenBank/DDBJ whole genome shotgun (WGS) entry which is preliminary data.</text>
</comment>
<dbReference type="EMBL" id="NHOQ01000199">
    <property type="protein sequence ID" value="PWA32240.1"/>
    <property type="molecule type" value="Genomic_DNA"/>
</dbReference>
<sequence length="127" mass="14170">MGSNVRPPDQERENCLLSLPFSALIFRSDDSPDSKGSVVIFELLVFCTDLPLSPSLHFFPQANICMMPPNDQPSEKKEKMTRNKVFAFPGQLPGLLDASASIIARLALQRLTFQFEQLGPWKDATCL</sequence>
<protein>
    <submittedName>
        <fullName evidence="1">Uncharacterized protein</fullName>
    </submittedName>
</protein>
<keyword evidence="2" id="KW-1185">Reference proteome</keyword>
<name>A0A315WRW4_GAMAF</name>
<accession>A0A315WRW4</accession>
<dbReference type="Proteomes" id="UP000250572">
    <property type="component" value="Unassembled WGS sequence"/>
</dbReference>
<proteinExistence type="predicted"/>
<organism evidence="1 2">
    <name type="scientific">Gambusia affinis</name>
    <name type="common">Western mosquitofish</name>
    <name type="synonym">Heterandria affinis</name>
    <dbReference type="NCBI Taxonomy" id="33528"/>
    <lineage>
        <taxon>Eukaryota</taxon>
        <taxon>Metazoa</taxon>
        <taxon>Chordata</taxon>
        <taxon>Craniata</taxon>
        <taxon>Vertebrata</taxon>
        <taxon>Euteleostomi</taxon>
        <taxon>Actinopterygii</taxon>
        <taxon>Neopterygii</taxon>
        <taxon>Teleostei</taxon>
        <taxon>Neoteleostei</taxon>
        <taxon>Acanthomorphata</taxon>
        <taxon>Ovalentaria</taxon>
        <taxon>Atherinomorphae</taxon>
        <taxon>Cyprinodontiformes</taxon>
        <taxon>Poeciliidae</taxon>
        <taxon>Poeciliinae</taxon>
        <taxon>Gambusia</taxon>
    </lineage>
</organism>
<dbReference type="AlphaFoldDB" id="A0A315WRW4"/>
<evidence type="ECO:0000313" key="1">
    <source>
        <dbReference type="EMBL" id="PWA32240.1"/>
    </source>
</evidence>
<gene>
    <name evidence="1" type="ORF">CCH79_00013197</name>
</gene>
<reference evidence="1 2" key="1">
    <citation type="journal article" date="2018" name="G3 (Bethesda)">
        <title>A High-Quality Reference Genome for the Invasive Mosquitofish Gambusia affinis Using a Chicago Library.</title>
        <authorList>
            <person name="Hoffberg S.L."/>
            <person name="Troendle N.J."/>
            <person name="Glenn T.C."/>
            <person name="Mahmud O."/>
            <person name="Louha S."/>
            <person name="Chalopin D."/>
            <person name="Bennetzen J.L."/>
            <person name="Mauricio R."/>
        </authorList>
    </citation>
    <scope>NUCLEOTIDE SEQUENCE [LARGE SCALE GENOMIC DNA]</scope>
    <source>
        <strain evidence="1">NE01/NJP1002.9</strain>
        <tissue evidence="1">Muscle</tissue>
    </source>
</reference>